<evidence type="ECO:0000313" key="6">
    <source>
        <dbReference type="EnsemblPlants" id="AES80570"/>
    </source>
</evidence>
<gene>
    <name evidence="4" type="ordered locus">MTR_7g082290</name>
    <name evidence="5" type="ORF">MtrunA17_Chr7g0250921</name>
</gene>
<dbReference type="Proteomes" id="UP000265566">
    <property type="component" value="Chromosome 7"/>
</dbReference>
<keyword evidence="1" id="KW-0694">RNA-binding</keyword>
<feature type="domain" description="K Homology" evidence="3">
    <location>
        <begin position="34"/>
        <end position="79"/>
    </location>
</feature>
<reference evidence="4 7" key="1">
    <citation type="journal article" date="2011" name="Nature">
        <title>The Medicago genome provides insight into the evolution of rhizobial symbioses.</title>
        <authorList>
            <person name="Young N.D."/>
            <person name="Debelle F."/>
            <person name="Oldroyd G.E."/>
            <person name="Geurts R."/>
            <person name="Cannon S.B."/>
            <person name="Udvardi M.K."/>
            <person name="Benedito V.A."/>
            <person name="Mayer K.F."/>
            <person name="Gouzy J."/>
            <person name="Schoof H."/>
            <person name="Van de Peer Y."/>
            <person name="Proost S."/>
            <person name="Cook D.R."/>
            <person name="Meyers B.C."/>
            <person name="Spannagl M."/>
            <person name="Cheung F."/>
            <person name="De Mita S."/>
            <person name="Krishnakumar V."/>
            <person name="Gundlach H."/>
            <person name="Zhou S."/>
            <person name="Mudge J."/>
            <person name="Bharti A.K."/>
            <person name="Murray J.D."/>
            <person name="Naoumkina M.A."/>
            <person name="Rosen B."/>
            <person name="Silverstein K.A."/>
            <person name="Tang H."/>
            <person name="Rombauts S."/>
            <person name="Zhao P.X."/>
            <person name="Zhou P."/>
            <person name="Barbe V."/>
            <person name="Bardou P."/>
            <person name="Bechner M."/>
            <person name="Bellec A."/>
            <person name="Berger A."/>
            <person name="Berges H."/>
            <person name="Bidwell S."/>
            <person name="Bisseling T."/>
            <person name="Choisne N."/>
            <person name="Couloux A."/>
            <person name="Denny R."/>
            <person name="Deshpande S."/>
            <person name="Dai X."/>
            <person name="Doyle J.J."/>
            <person name="Dudez A.M."/>
            <person name="Farmer A.D."/>
            <person name="Fouteau S."/>
            <person name="Franken C."/>
            <person name="Gibelin C."/>
            <person name="Gish J."/>
            <person name="Goldstein S."/>
            <person name="Gonzalez A.J."/>
            <person name="Green P.J."/>
            <person name="Hallab A."/>
            <person name="Hartog M."/>
            <person name="Hua A."/>
            <person name="Humphray S.J."/>
            <person name="Jeong D.H."/>
            <person name="Jing Y."/>
            <person name="Jocker A."/>
            <person name="Kenton S.M."/>
            <person name="Kim D.J."/>
            <person name="Klee K."/>
            <person name="Lai H."/>
            <person name="Lang C."/>
            <person name="Lin S."/>
            <person name="Macmil S.L."/>
            <person name="Magdelenat G."/>
            <person name="Matthews L."/>
            <person name="McCorrison J."/>
            <person name="Monaghan E.L."/>
            <person name="Mun J.H."/>
            <person name="Najar F.Z."/>
            <person name="Nicholson C."/>
            <person name="Noirot C."/>
            <person name="O'Bleness M."/>
            <person name="Paule C.R."/>
            <person name="Poulain J."/>
            <person name="Prion F."/>
            <person name="Qin B."/>
            <person name="Qu C."/>
            <person name="Retzel E.F."/>
            <person name="Riddle C."/>
            <person name="Sallet E."/>
            <person name="Samain S."/>
            <person name="Samson N."/>
            <person name="Sanders I."/>
            <person name="Saurat O."/>
            <person name="Scarpelli C."/>
            <person name="Schiex T."/>
            <person name="Segurens B."/>
            <person name="Severin A.J."/>
            <person name="Sherrier D.J."/>
            <person name="Shi R."/>
            <person name="Sims S."/>
            <person name="Singer S.R."/>
            <person name="Sinharoy S."/>
            <person name="Sterck L."/>
            <person name="Viollet A."/>
            <person name="Wang B.B."/>
            <person name="Wang K."/>
            <person name="Wang M."/>
            <person name="Wang X."/>
            <person name="Warfsmann J."/>
            <person name="Weissenbach J."/>
            <person name="White D.D."/>
            <person name="White J.D."/>
            <person name="Wiley G.B."/>
            <person name="Wincker P."/>
            <person name="Xing Y."/>
            <person name="Yang L."/>
            <person name="Yao Z."/>
            <person name="Ying F."/>
            <person name="Zhai J."/>
            <person name="Zhou L."/>
            <person name="Zuber A."/>
            <person name="Denarie J."/>
            <person name="Dixon R.A."/>
            <person name="May G.D."/>
            <person name="Schwartz D.C."/>
            <person name="Rogers J."/>
            <person name="Quetier F."/>
            <person name="Town C.D."/>
            <person name="Roe B.A."/>
        </authorList>
    </citation>
    <scope>NUCLEOTIDE SEQUENCE [LARGE SCALE GENOMIC DNA]</scope>
    <source>
        <strain evidence="4">A17</strain>
        <strain evidence="6 7">cv. Jemalong A17</strain>
    </source>
</reference>
<dbReference type="STRING" id="3880.G7KUC0"/>
<dbReference type="AlphaFoldDB" id="G7KUC0"/>
<dbReference type="Proteomes" id="UP000002051">
    <property type="component" value="Unassembled WGS sequence"/>
</dbReference>
<dbReference type="PROSITE" id="PS50084">
    <property type="entry name" value="KH_TYPE_1"/>
    <property type="match status" value="1"/>
</dbReference>
<keyword evidence="7" id="KW-1185">Reference proteome</keyword>
<protein>
    <submittedName>
        <fullName evidence="4">KH domain protein</fullName>
    </submittedName>
</protein>
<dbReference type="PaxDb" id="3880-AES80570"/>
<dbReference type="EMBL" id="PSQE01000007">
    <property type="protein sequence ID" value="RHN47250.1"/>
    <property type="molecule type" value="Genomic_DNA"/>
</dbReference>
<dbReference type="HOGENOM" id="CLU_1443074_0_0_1"/>
<evidence type="ECO:0000259" key="3">
    <source>
        <dbReference type="Pfam" id="PF00013"/>
    </source>
</evidence>
<reference evidence="5" key="4">
    <citation type="journal article" date="2018" name="Nat. Plants">
        <title>Whole-genome landscape of Medicago truncatula symbiotic genes.</title>
        <authorList>
            <person name="Pecrix Y."/>
            <person name="Gamas P."/>
            <person name="Carrere S."/>
        </authorList>
    </citation>
    <scope>NUCLEOTIDE SEQUENCE</scope>
    <source>
        <tissue evidence="5">Leaves</tissue>
    </source>
</reference>
<dbReference type="eggNOG" id="KOG2190">
    <property type="taxonomic scope" value="Eukaryota"/>
</dbReference>
<accession>G7KUC0</accession>
<proteinExistence type="predicted"/>
<reference evidence="4 7" key="2">
    <citation type="journal article" date="2014" name="BMC Genomics">
        <title>An improved genome release (version Mt4.0) for the model legume Medicago truncatula.</title>
        <authorList>
            <person name="Tang H."/>
            <person name="Krishnakumar V."/>
            <person name="Bidwell S."/>
            <person name="Rosen B."/>
            <person name="Chan A."/>
            <person name="Zhou S."/>
            <person name="Gentzbittel L."/>
            <person name="Childs K.L."/>
            <person name="Yandell M."/>
            <person name="Gundlach H."/>
            <person name="Mayer K.F."/>
            <person name="Schwartz D.C."/>
            <person name="Town C.D."/>
        </authorList>
    </citation>
    <scope>GENOME REANNOTATION</scope>
    <source>
        <strain evidence="6 7">cv. Jemalong A17</strain>
    </source>
</reference>
<dbReference type="EnsemblPlants" id="AES80570">
    <property type="protein sequence ID" value="AES80570"/>
    <property type="gene ID" value="MTR_7g082290"/>
</dbReference>
<dbReference type="EMBL" id="CM001223">
    <property type="protein sequence ID" value="AES80570.1"/>
    <property type="molecule type" value="Genomic_DNA"/>
</dbReference>
<dbReference type="Gene3D" id="3.30.310.210">
    <property type="match status" value="1"/>
</dbReference>
<dbReference type="SUPFAM" id="SSF54814">
    <property type="entry name" value="Prokaryotic type KH domain (KH-domain type II)"/>
    <property type="match status" value="1"/>
</dbReference>
<dbReference type="Gramene" id="rna41825">
    <property type="protein sequence ID" value="RHN47250.1"/>
    <property type="gene ID" value="gene41825"/>
</dbReference>
<dbReference type="InterPro" id="IPR009019">
    <property type="entry name" value="KH_sf_prok-type"/>
</dbReference>
<dbReference type="Pfam" id="PF00013">
    <property type="entry name" value="KH_1"/>
    <property type="match status" value="1"/>
</dbReference>
<evidence type="ECO:0000313" key="4">
    <source>
        <dbReference type="EMBL" id="AES80570.1"/>
    </source>
</evidence>
<evidence type="ECO:0000256" key="1">
    <source>
        <dbReference type="PROSITE-ProRule" id="PRU00117"/>
    </source>
</evidence>
<dbReference type="InterPro" id="IPR004088">
    <property type="entry name" value="KH_dom_type_1"/>
</dbReference>
<reference evidence="6" key="3">
    <citation type="submission" date="2015-04" db="UniProtKB">
        <authorList>
            <consortium name="EnsemblPlants"/>
        </authorList>
    </citation>
    <scope>IDENTIFICATION</scope>
    <source>
        <strain evidence="6">cv. Jemalong A17</strain>
    </source>
</reference>
<organism evidence="4 7">
    <name type="scientific">Medicago truncatula</name>
    <name type="common">Barrel medic</name>
    <name type="synonym">Medicago tribuloides</name>
    <dbReference type="NCBI Taxonomy" id="3880"/>
    <lineage>
        <taxon>Eukaryota</taxon>
        <taxon>Viridiplantae</taxon>
        <taxon>Streptophyta</taxon>
        <taxon>Embryophyta</taxon>
        <taxon>Tracheophyta</taxon>
        <taxon>Spermatophyta</taxon>
        <taxon>Magnoliopsida</taxon>
        <taxon>eudicotyledons</taxon>
        <taxon>Gunneridae</taxon>
        <taxon>Pentapetalae</taxon>
        <taxon>rosids</taxon>
        <taxon>fabids</taxon>
        <taxon>Fabales</taxon>
        <taxon>Fabaceae</taxon>
        <taxon>Papilionoideae</taxon>
        <taxon>50 kb inversion clade</taxon>
        <taxon>NPAAA clade</taxon>
        <taxon>Hologalegina</taxon>
        <taxon>IRL clade</taxon>
        <taxon>Trifolieae</taxon>
        <taxon>Medicago</taxon>
    </lineage>
</organism>
<sequence length="188" mass="20546">MVSPRDLVAGLSIEVVQLLQEELTKIGHSMGKAVIVAANMIGCLIGKGGSIITEMRRLTRSNIRILSKENLPKIASDDDEMVQGSVPGFLPVLPYIPAPVDGPDVLNYDSRDGKRHGRGHSYSSGYGGSSDLGPGDTYGSYASSQGMRWTCFESTEFSQYIAEVNYWQLGNGFLVADWTIYLRYLGME</sequence>
<name>G7KUC0_MEDTR</name>
<feature type="region of interest" description="Disordered" evidence="2">
    <location>
        <begin position="107"/>
        <end position="128"/>
    </location>
</feature>
<evidence type="ECO:0000313" key="5">
    <source>
        <dbReference type="EMBL" id="RHN47250.1"/>
    </source>
</evidence>
<dbReference type="GO" id="GO:0003723">
    <property type="term" value="F:RNA binding"/>
    <property type="evidence" value="ECO:0007669"/>
    <property type="project" value="UniProtKB-UniRule"/>
</dbReference>
<evidence type="ECO:0000256" key="2">
    <source>
        <dbReference type="SAM" id="MobiDB-lite"/>
    </source>
</evidence>
<evidence type="ECO:0000313" key="7">
    <source>
        <dbReference type="Proteomes" id="UP000002051"/>
    </source>
</evidence>